<name>A0A165XH93_9AGAM</name>
<sequence length="140" mass="15510">MHFANMPTVSRLYSRRRGWKVWEKHAGNEDCGCNCDGVRCEKASLPPKTKKCDSALIERGTIGRHKLGHSAIRHQADDRSSTSISSPFPKPDPALLGDFDGECGGLRYIAAVGPVVTKRQNGIVLVPMLMVQEHDRQWVA</sequence>
<feature type="region of interest" description="Disordered" evidence="1">
    <location>
        <begin position="69"/>
        <end position="92"/>
    </location>
</feature>
<gene>
    <name evidence="2" type="ORF">FIBSPDRAFT_261730</name>
</gene>
<reference evidence="2 3" key="1">
    <citation type="journal article" date="2016" name="Mol. Biol. Evol.">
        <title>Comparative Genomics of Early-Diverging Mushroom-Forming Fungi Provides Insights into the Origins of Lignocellulose Decay Capabilities.</title>
        <authorList>
            <person name="Nagy L.G."/>
            <person name="Riley R."/>
            <person name="Tritt A."/>
            <person name="Adam C."/>
            <person name="Daum C."/>
            <person name="Floudas D."/>
            <person name="Sun H."/>
            <person name="Yadav J.S."/>
            <person name="Pangilinan J."/>
            <person name="Larsson K.H."/>
            <person name="Matsuura K."/>
            <person name="Barry K."/>
            <person name="Labutti K."/>
            <person name="Kuo R."/>
            <person name="Ohm R.A."/>
            <person name="Bhattacharya S.S."/>
            <person name="Shirouzu T."/>
            <person name="Yoshinaga Y."/>
            <person name="Martin F.M."/>
            <person name="Grigoriev I.V."/>
            <person name="Hibbett D.S."/>
        </authorList>
    </citation>
    <scope>NUCLEOTIDE SEQUENCE [LARGE SCALE GENOMIC DNA]</scope>
    <source>
        <strain evidence="2 3">CBS 109695</strain>
    </source>
</reference>
<proteinExistence type="predicted"/>
<organism evidence="2 3">
    <name type="scientific">Athelia psychrophila</name>
    <dbReference type="NCBI Taxonomy" id="1759441"/>
    <lineage>
        <taxon>Eukaryota</taxon>
        <taxon>Fungi</taxon>
        <taxon>Dikarya</taxon>
        <taxon>Basidiomycota</taxon>
        <taxon>Agaricomycotina</taxon>
        <taxon>Agaricomycetes</taxon>
        <taxon>Agaricomycetidae</taxon>
        <taxon>Atheliales</taxon>
        <taxon>Atheliaceae</taxon>
        <taxon>Athelia</taxon>
    </lineage>
</organism>
<dbReference type="EMBL" id="KV417719">
    <property type="protein sequence ID" value="KZP08541.1"/>
    <property type="molecule type" value="Genomic_DNA"/>
</dbReference>
<dbReference type="Proteomes" id="UP000076532">
    <property type="component" value="Unassembled WGS sequence"/>
</dbReference>
<accession>A0A165XH93</accession>
<keyword evidence="3" id="KW-1185">Reference proteome</keyword>
<evidence type="ECO:0000313" key="3">
    <source>
        <dbReference type="Proteomes" id="UP000076532"/>
    </source>
</evidence>
<evidence type="ECO:0000256" key="1">
    <source>
        <dbReference type="SAM" id="MobiDB-lite"/>
    </source>
</evidence>
<evidence type="ECO:0000313" key="2">
    <source>
        <dbReference type="EMBL" id="KZP08541.1"/>
    </source>
</evidence>
<dbReference type="AlphaFoldDB" id="A0A165XH93"/>
<protein>
    <submittedName>
        <fullName evidence="2">Uncharacterized protein</fullName>
    </submittedName>
</protein>